<dbReference type="CDD" id="cd14014">
    <property type="entry name" value="STKc_PknB_like"/>
    <property type="match status" value="1"/>
</dbReference>
<dbReference type="InterPro" id="IPR011009">
    <property type="entry name" value="Kinase-like_dom_sf"/>
</dbReference>
<keyword evidence="2" id="KW-0547">Nucleotide-binding</keyword>
<keyword evidence="6" id="KW-0472">Membrane</keyword>
<dbReference type="RefSeq" id="WP_161857676.1">
    <property type="nucleotide sequence ID" value="NZ_CP047491.1"/>
</dbReference>
<feature type="domain" description="Protein kinase" evidence="7">
    <location>
        <begin position="270"/>
        <end position="534"/>
    </location>
</feature>
<dbReference type="CDD" id="cd00143">
    <property type="entry name" value="PP2Cc"/>
    <property type="match status" value="1"/>
</dbReference>
<evidence type="ECO:0000256" key="2">
    <source>
        <dbReference type="ARBA" id="ARBA00022741"/>
    </source>
</evidence>
<dbReference type="AlphaFoldDB" id="A0A6P1T956"/>
<dbReference type="EC" id="3.1.3.16" evidence="9"/>
<dbReference type="PANTHER" id="PTHR43289">
    <property type="entry name" value="MITOGEN-ACTIVATED PROTEIN KINASE KINASE KINASE 20-RELATED"/>
    <property type="match status" value="1"/>
</dbReference>
<feature type="region of interest" description="Disordered" evidence="5">
    <location>
        <begin position="1"/>
        <end position="29"/>
    </location>
</feature>
<proteinExistence type="predicted"/>
<dbReference type="Pfam" id="PF13672">
    <property type="entry name" value="PP2C_2"/>
    <property type="match status" value="1"/>
</dbReference>
<dbReference type="Gene3D" id="1.10.510.10">
    <property type="entry name" value="Transferase(Phosphotransferase) domain 1"/>
    <property type="match status" value="1"/>
</dbReference>
<dbReference type="Gene3D" id="3.60.40.10">
    <property type="entry name" value="PPM-type phosphatase domain"/>
    <property type="match status" value="1"/>
</dbReference>
<dbReference type="SUPFAM" id="SSF81606">
    <property type="entry name" value="PP2C-like"/>
    <property type="match status" value="1"/>
</dbReference>
<evidence type="ECO:0000313" key="12">
    <source>
        <dbReference type="Proteomes" id="UP000563601"/>
    </source>
</evidence>
<evidence type="ECO:0000256" key="1">
    <source>
        <dbReference type="ARBA" id="ARBA00022679"/>
    </source>
</evidence>
<dbReference type="InterPro" id="IPR008266">
    <property type="entry name" value="Tyr_kinase_AS"/>
</dbReference>
<dbReference type="GO" id="GO:0004722">
    <property type="term" value="F:protein serine/threonine phosphatase activity"/>
    <property type="evidence" value="ECO:0007669"/>
    <property type="project" value="UniProtKB-EC"/>
</dbReference>
<keyword evidence="6" id="KW-0812">Transmembrane</keyword>
<dbReference type="SMART" id="SM00220">
    <property type="entry name" value="S_TKc"/>
    <property type="match status" value="1"/>
</dbReference>
<dbReference type="GO" id="GO:0004674">
    <property type="term" value="F:protein serine/threonine kinase activity"/>
    <property type="evidence" value="ECO:0007669"/>
    <property type="project" value="TreeGrafter"/>
</dbReference>
<keyword evidence="6" id="KW-1133">Transmembrane helix</keyword>
<keyword evidence="10" id="KW-0456">Lyase</keyword>
<dbReference type="PROSITE" id="PS00109">
    <property type="entry name" value="PROTEIN_KINASE_TYR"/>
    <property type="match status" value="1"/>
</dbReference>
<dbReference type="InterPro" id="IPR001932">
    <property type="entry name" value="PPM-type_phosphatase-like_dom"/>
</dbReference>
<evidence type="ECO:0000256" key="6">
    <source>
        <dbReference type="SAM" id="Phobius"/>
    </source>
</evidence>
<evidence type="ECO:0000259" key="8">
    <source>
        <dbReference type="PROSITE" id="PS51746"/>
    </source>
</evidence>
<feature type="transmembrane region" description="Helical" evidence="6">
    <location>
        <begin position="556"/>
        <end position="575"/>
    </location>
</feature>
<dbReference type="Proteomes" id="UP000464675">
    <property type="component" value="Chromosome"/>
</dbReference>
<keyword evidence="3 10" id="KW-0418">Kinase</keyword>
<dbReference type="GO" id="GO:0016829">
    <property type="term" value="F:lyase activity"/>
    <property type="evidence" value="ECO:0007669"/>
    <property type="project" value="UniProtKB-KW"/>
</dbReference>
<reference evidence="10 11" key="1">
    <citation type="submission" date="2020-01" db="EMBL/GenBank/DDBJ databases">
        <title>The possibility of degradation of plastic by Microbulbifer hydrolyticus IRE-31.</title>
        <authorList>
            <person name="Liu L."/>
        </authorList>
    </citation>
    <scope>NUCLEOTIDE SEQUENCE [LARGE SCALE GENOMIC DNA]</scope>
    <source>
        <strain evidence="10 11">IRE-31</strain>
    </source>
</reference>
<evidence type="ECO:0000256" key="5">
    <source>
        <dbReference type="SAM" id="MobiDB-lite"/>
    </source>
</evidence>
<dbReference type="InterPro" id="IPR036457">
    <property type="entry name" value="PPM-type-like_dom_sf"/>
</dbReference>
<dbReference type="PROSITE" id="PS50011">
    <property type="entry name" value="PROTEIN_KINASE_DOM"/>
    <property type="match status" value="1"/>
</dbReference>
<evidence type="ECO:0000256" key="3">
    <source>
        <dbReference type="ARBA" id="ARBA00022777"/>
    </source>
</evidence>
<evidence type="ECO:0000256" key="4">
    <source>
        <dbReference type="ARBA" id="ARBA00022840"/>
    </source>
</evidence>
<dbReference type="PROSITE" id="PS51746">
    <property type="entry name" value="PPM_2"/>
    <property type="match status" value="1"/>
</dbReference>
<dbReference type="GO" id="GO:0005524">
    <property type="term" value="F:ATP binding"/>
    <property type="evidence" value="ECO:0007669"/>
    <property type="project" value="UniProtKB-KW"/>
</dbReference>
<sequence>MTSLTLEAGQHTSAGLKTENQDSCGARLPPEPQLGLKGAAFAIADGISSSSVSAIASETAVKSFLDDYYCTSDGWSVQNAAEQVLKATNAWLYGQTRQSPYRYDKDKGYVCTFSAAIFKSREAHLFHLGDSRIYRLRRGSLEQLTHDHRQWLGEQHSYLSRALGVEQQVEVDYRRLPLEAGDLFIFTTDGVHESLSQKSLMEHLEQCDGNLESAARNLVTAALANGSNDNLTVQLVRVTSLPETTPDLIEEAGSLPLPPILKSGDEFDGYTIEREIHASSRSHVYLAVDQTSCARVILKTPSIDLSDDPAYLERLLMEEWVARRVNSAHVVRAAATHRPRNFVYTAMEVVEGQTLRQWMTDNPNPSLETVRNIVEQIARGLQALHRAEILHQDLRPENIMISSAGTITLIDLGAARVDGIAESYQDSSAGEGQLILGTAMYSAPEYFLGDMGTPRSDLFSLAVLTYHLLSGEFPYGTRVARCTTVAAQHKLRYRSVLNETLEIPAWVDATLKKALQPNPLRRHEALSEFVHDLRHPNPEYVNATRPPLMERYPVRFWQSVSGILLLIIVYLLSLISSTT</sequence>
<feature type="domain" description="PPM-type phosphatase" evidence="8">
    <location>
        <begin position="7"/>
        <end position="238"/>
    </location>
</feature>
<dbReference type="Pfam" id="PF00069">
    <property type="entry name" value="Pkinase"/>
    <property type="match status" value="1"/>
</dbReference>
<dbReference type="OrthoDB" id="9801841at2"/>
<dbReference type="EMBL" id="CP047491">
    <property type="protein sequence ID" value="QHQ38341.1"/>
    <property type="molecule type" value="Genomic_DNA"/>
</dbReference>
<accession>A0A6P1T956</accession>
<evidence type="ECO:0000313" key="10">
    <source>
        <dbReference type="EMBL" id="QHQ38341.1"/>
    </source>
</evidence>
<feature type="compositionally biased region" description="Polar residues" evidence="5">
    <location>
        <begin position="1"/>
        <end position="15"/>
    </location>
</feature>
<keyword evidence="9" id="KW-0378">Hydrolase</keyword>
<dbReference type="SMART" id="SM00331">
    <property type="entry name" value="PP2C_SIG"/>
    <property type="match status" value="1"/>
</dbReference>
<organism evidence="9 12">
    <name type="scientific">Microbulbifer hydrolyticus</name>
    <dbReference type="NCBI Taxonomy" id="48074"/>
    <lineage>
        <taxon>Bacteria</taxon>
        <taxon>Pseudomonadati</taxon>
        <taxon>Pseudomonadota</taxon>
        <taxon>Gammaproteobacteria</taxon>
        <taxon>Cellvibrionales</taxon>
        <taxon>Microbulbiferaceae</taxon>
        <taxon>Microbulbifer</taxon>
    </lineage>
</organism>
<dbReference type="PANTHER" id="PTHR43289:SF6">
    <property type="entry name" value="SERINE_THREONINE-PROTEIN KINASE NEKL-3"/>
    <property type="match status" value="1"/>
</dbReference>
<dbReference type="InterPro" id="IPR000719">
    <property type="entry name" value="Prot_kinase_dom"/>
</dbReference>
<dbReference type="SUPFAM" id="SSF56112">
    <property type="entry name" value="Protein kinase-like (PK-like)"/>
    <property type="match status" value="1"/>
</dbReference>
<gene>
    <name evidence="10" type="ORF">GTQ55_04590</name>
    <name evidence="9" type="ORF">HNQ53_003110</name>
</gene>
<protein>
    <submittedName>
        <fullName evidence="10">Protein kinase</fullName>
    </submittedName>
    <submittedName>
        <fullName evidence="9">Protein phosphatase</fullName>
        <ecNumber evidence="9">3.1.3.16</ecNumber>
    </submittedName>
</protein>
<evidence type="ECO:0000259" key="7">
    <source>
        <dbReference type="PROSITE" id="PS50011"/>
    </source>
</evidence>
<dbReference type="EMBL" id="JACHHR010000004">
    <property type="protein sequence ID" value="MBB5212869.1"/>
    <property type="molecule type" value="Genomic_DNA"/>
</dbReference>
<dbReference type="SMART" id="SM00332">
    <property type="entry name" value="PP2Cc"/>
    <property type="match status" value="1"/>
</dbReference>
<keyword evidence="11" id="KW-1185">Reference proteome</keyword>
<dbReference type="Proteomes" id="UP000563601">
    <property type="component" value="Unassembled WGS sequence"/>
</dbReference>
<keyword evidence="4" id="KW-0067">ATP-binding</keyword>
<keyword evidence="1" id="KW-0808">Transferase</keyword>
<evidence type="ECO:0000313" key="11">
    <source>
        <dbReference type="Proteomes" id="UP000464675"/>
    </source>
</evidence>
<evidence type="ECO:0000313" key="9">
    <source>
        <dbReference type="EMBL" id="MBB5212869.1"/>
    </source>
</evidence>
<dbReference type="Gene3D" id="3.30.200.20">
    <property type="entry name" value="Phosphorylase Kinase, domain 1"/>
    <property type="match status" value="1"/>
</dbReference>
<reference evidence="9 12" key="2">
    <citation type="submission" date="2020-08" db="EMBL/GenBank/DDBJ databases">
        <title>Genomic Encyclopedia of Type Strains, Phase IV (KMG-IV): sequencing the most valuable type-strain genomes for metagenomic binning, comparative biology and taxonomic classification.</title>
        <authorList>
            <person name="Goeker M."/>
        </authorList>
    </citation>
    <scope>NUCLEOTIDE SEQUENCE [LARGE SCALE GENOMIC DNA]</scope>
    <source>
        <strain evidence="9 12">DSM 11525</strain>
    </source>
</reference>
<name>A0A6P1T956_9GAMM</name>